<dbReference type="SUPFAM" id="SSF48403">
    <property type="entry name" value="Ankyrin repeat"/>
    <property type="match status" value="1"/>
</dbReference>
<protein>
    <submittedName>
        <fullName evidence="6">TIR protein</fullName>
    </submittedName>
</protein>
<keyword evidence="4" id="KW-0472">Membrane</keyword>
<dbReference type="PROSITE" id="PS50104">
    <property type="entry name" value="TIR"/>
    <property type="match status" value="1"/>
</dbReference>
<dbReference type="Pfam" id="PF12796">
    <property type="entry name" value="Ank_2"/>
    <property type="match status" value="1"/>
</dbReference>
<dbReference type="InterPro" id="IPR002110">
    <property type="entry name" value="Ankyrin_rpt"/>
</dbReference>
<evidence type="ECO:0000256" key="1">
    <source>
        <dbReference type="ARBA" id="ARBA00022737"/>
    </source>
</evidence>
<gene>
    <name evidence="6" type="ORF">HELGO_WM30872</name>
</gene>
<dbReference type="PROSITE" id="PS50297">
    <property type="entry name" value="ANK_REP_REGION"/>
    <property type="match status" value="1"/>
</dbReference>
<dbReference type="Gene3D" id="3.40.50.10140">
    <property type="entry name" value="Toll/interleukin-1 receptor homology (TIR) domain"/>
    <property type="match status" value="1"/>
</dbReference>
<feature type="domain" description="TIR" evidence="5">
    <location>
        <begin position="1"/>
        <end position="149"/>
    </location>
</feature>
<feature type="repeat" description="ANK" evidence="3">
    <location>
        <begin position="245"/>
        <end position="277"/>
    </location>
</feature>
<keyword evidence="2 3" id="KW-0040">ANK repeat</keyword>
<accession>A0A6S6S833</accession>
<dbReference type="SMART" id="SM00248">
    <property type="entry name" value="ANK"/>
    <property type="match status" value="3"/>
</dbReference>
<dbReference type="PANTHER" id="PTHR24171">
    <property type="entry name" value="ANKYRIN REPEAT DOMAIN-CONTAINING PROTEIN 39-RELATED"/>
    <property type="match status" value="1"/>
</dbReference>
<evidence type="ECO:0000256" key="3">
    <source>
        <dbReference type="PROSITE-ProRule" id="PRU00023"/>
    </source>
</evidence>
<dbReference type="SMART" id="SM00255">
    <property type="entry name" value="TIR"/>
    <property type="match status" value="1"/>
</dbReference>
<dbReference type="Pfam" id="PF13676">
    <property type="entry name" value="TIR_2"/>
    <property type="match status" value="1"/>
</dbReference>
<evidence type="ECO:0000259" key="5">
    <source>
        <dbReference type="PROSITE" id="PS50104"/>
    </source>
</evidence>
<sequence>MHDIFISYSHQDHDWVARLAATLEKQGYGVWWDRELLASQDYAERIEIALNVSHCILTVWSPNSVKSKWVRAESGRGFNQDKLVPVLMADSDIPIPFDSVHTADLRGWEGDTDDNNFVELLKALEWKLNTKGHDVSGRESTAAAVTTSLVSAKKKSKVWVLGLGLLAGGVLGAYLLMEPEQISAPTAPKQGLFTPPVSTADAAALKACQEANRKESIIQAAGRGHIDRVQACINLGVDVNLSDANQWAPLHAAAHAGYLEIVKLLISHGSDIDAEANSQRTALYLAVMANKYAVVDYLKKNGASVKKSDSTGTLPFGRAKTDQMKKLLRE</sequence>
<evidence type="ECO:0000256" key="4">
    <source>
        <dbReference type="SAM" id="Phobius"/>
    </source>
</evidence>
<dbReference type="InterPro" id="IPR000157">
    <property type="entry name" value="TIR_dom"/>
</dbReference>
<dbReference type="InterPro" id="IPR035897">
    <property type="entry name" value="Toll_tir_struct_dom_sf"/>
</dbReference>
<feature type="transmembrane region" description="Helical" evidence="4">
    <location>
        <begin position="158"/>
        <end position="177"/>
    </location>
</feature>
<keyword evidence="1" id="KW-0677">Repeat</keyword>
<dbReference type="AlphaFoldDB" id="A0A6S6S833"/>
<name>A0A6S6S833_9GAMM</name>
<evidence type="ECO:0000256" key="2">
    <source>
        <dbReference type="ARBA" id="ARBA00023043"/>
    </source>
</evidence>
<dbReference type="PROSITE" id="PS50088">
    <property type="entry name" value="ANK_REPEAT"/>
    <property type="match status" value="2"/>
</dbReference>
<dbReference type="EMBL" id="CACVAT010000088">
    <property type="protein sequence ID" value="CAA6805932.1"/>
    <property type="molecule type" value="Genomic_DNA"/>
</dbReference>
<keyword evidence="4" id="KW-0812">Transmembrane</keyword>
<keyword evidence="4" id="KW-1133">Transmembrane helix</keyword>
<evidence type="ECO:0000313" key="6">
    <source>
        <dbReference type="EMBL" id="CAA6805932.1"/>
    </source>
</evidence>
<organism evidence="6">
    <name type="scientific">uncultured Thiotrichaceae bacterium</name>
    <dbReference type="NCBI Taxonomy" id="298394"/>
    <lineage>
        <taxon>Bacteria</taxon>
        <taxon>Pseudomonadati</taxon>
        <taxon>Pseudomonadota</taxon>
        <taxon>Gammaproteobacteria</taxon>
        <taxon>Thiotrichales</taxon>
        <taxon>Thiotrichaceae</taxon>
        <taxon>environmental samples</taxon>
    </lineage>
</organism>
<dbReference type="InterPro" id="IPR036770">
    <property type="entry name" value="Ankyrin_rpt-contain_sf"/>
</dbReference>
<reference evidence="6" key="1">
    <citation type="submission" date="2020-01" db="EMBL/GenBank/DDBJ databases">
        <authorList>
            <person name="Meier V. D."/>
            <person name="Meier V D."/>
        </authorList>
    </citation>
    <scope>NUCLEOTIDE SEQUENCE</scope>
    <source>
        <strain evidence="6">HLG_WM_MAG_09</strain>
    </source>
</reference>
<feature type="repeat" description="ANK" evidence="3">
    <location>
        <begin position="278"/>
        <end position="310"/>
    </location>
</feature>
<dbReference type="GO" id="GO:0007165">
    <property type="term" value="P:signal transduction"/>
    <property type="evidence" value="ECO:0007669"/>
    <property type="project" value="InterPro"/>
</dbReference>
<proteinExistence type="predicted"/>
<dbReference type="SUPFAM" id="SSF52200">
    <property type="entry name" value="Toll/Interleukin receptor TIR domain"/>
    <property type="match status" value="1"/>
</dbReference>
<dbReference type="Gene3D" id="1.25.40.20">
    <property type="entry name" value="Ankyrin repeat-containing domain"/>
    <property type="match status" value="1"/>
</dbReference>